<dbReference type="EMBL" id="PVNK01000211">
    <property type="protein sequence ID" value="PRP92428.1"/>
    <property type="molecule type" value="Genomic_DNA"/>
</dbReference>
<dbReference type="SMART" id="SM00382">
    <property type="entry name" value="AAA"/>
    <property type="match status" value="1"/>
</dbReference>
<dbReference type="Proteomes" id="UP000237968">
    <property type="component" value="Unassembled WGS sequence"/>
</dbReference>
<organism evidence="2 3">
    <name type="scientific">Enhygromyxa salina</name>
    <dbReference type="NCBI Taxonomy" id="215803"/>
    <lineage>
        <taxon>Bacteria</taxon>
        <taxon>Pseudomonadati</taxon>
        <taxon>Myxococcota</taxon>
        <taxon>Polyangia</taxon>
        <taxon>Nannocystales</taxon>
        <taxon>Nannocystaceae</taxon>
        <taxon>Enhygromyxa</taxon>
    </lineage>
</organism>
<dbReference type="PANTHER" id="PTHR32204">
    <property type="entry name" value="ATPASE RAVA"/>
    <property type="match status" value="1"/>
</dbReference>
<evidence type="ECO:0000259" key="1">
    <source>
        <dbReference type="SMART" id="SM00382"/>
    </source>
</evidence>
<evidence type="ECO:0000313" key="3">
    <source>
        <dbReference type="Proteomes" id="UP000237968"/>
    </source>
</evidence>
<dbReference type="AlphaFoldDB" id="A0A2S9XHS7"/>
<dbReference type="EC" id="3.6.3.-" evidence="2"/>
<reference evidence="2 3" key="1">
    <citation type="submission" date="2018-03" db="EMBL/GenBank/DDBJ databases">
        <title>Draft Genome Sequences of the Obligatory Marine Myxobacteria Enhygromyxa salina SWB005.</title>
        <authorList>
            <person name="Poehlein A."/>
            <person name="Moghaddam J.A."/>
            <person name="Harms H."/>
            <person name="Alanjari M."/>
            <person name="Koenig G.M."/>
            <person name="Daniel R."/>
            <person name="Schaeberle T.F."/>
        </authorList>
    </citation>
    <scope>NUCLEOTIDE SEQUENCE [LARGE SCALE GENOMIC DNA]</scope>
    <source>
        <strain evidence="2 3">SWB005</strain>
    </source>
</reference>
<dbReference type="InterPro" id="IPR050513">
    <property type="entry name" value="RavA_ATPases"/>
</dbReference>
<dbReference type="Pfam" id="PF20030">
    <property type="entry name" value="bpMoxR"/>
    <property type="match status" value="1"/>
</dbReference>
<dbReference type="SUPFAM" id="SSF52540">
    <property type="entry name" value="P-loop containing nucleoside triphosphate hydrolases"/>
    <property type="match status" value="1"/>
</dbReference>
<dbReference type="InterPro" id="IPR003593">
    <property type="entry name" value="AAA+_ATPase"/>
</dbReference>
<accession>A0A2S9XHS7</accession>
<dbReference type="CDD" id="cd00009">
    <property type="entry name" value="AAA"/>
    <property type="match status" value="1"/>
</dbReference>
<proteinExistence type="predicted"/>
<evidence type="ECO:0000313" key="2">
    <source>
        <dbReference type="EMBL" id="PRP92428.1"/>
    </source>
</evidence>
<protein>
    <submittedName>
        <fullName evidence="2">ATPase RavA</fullName>
        <ecNumber evidence="2">3.6.3.-</ecNumber>
    </submittedName>
</protein>
<sequence length="421" mass="46620">MTQPLQPPAKPSVGAGLGKKQEPTVSVALTIPELARRLQDGARRLEAQFLGKEETIRLLFISAVAGEHMVMVGPPGTAKSALVRAFADTIDARYYDYLLTRFTEPNEIFGPVDIQAFRQGAYRRRVEGMLPEAEIAFLDEIFKANSAILNSLLGVLNSRRFSHGNTTIGVPLISMFAASNEVPNDDALSALFDRFLLRVRVDYLDSYQFRGLLQKGAALEAQALEAQAGGGVAATATVSARDLVTIQAEFGRLLESMDEEFLATYKGLVFQIRSEGIGLSDRRVVKMLKLFAASAVFDGREQVNDADFFVLRHVWNTPEQQDILQEIVGPILDAWYEQHPEQQRIGATPTSLQDLLAELRIIRETLASAEVLSDMQLFSQLRNLGDIKAALQRMKDNPAAERMIGEVDKLLETMFASSRFV</sequence>
<dbReference type="InterPro" id="IPR027417">
    <property type="entry name" value="P-loop_NTPase"/>
</dbReference>
<keyword evidence="2" id="KW-0378">Hydrolase</keyword>
<dbReference type="PANTHER" id="PTHR32204:SF0">
    <property type="entry name" value="ATPASE RAVA"/>
    <property type="match status" value="1"/>
</dbReference>
<name>A0A2S9XHS7_9BACT</name>
<dbReference type="Gene3D" id="3.40.50.300">
    <property type="entry name" value="P-loop containing nucleotide triphosphate hydrolases"/>
    <property type="match status" value="1"/>
</dbReference>
<keyword evidence="3" id="KW-1185">Reference proteome</keyword>
<dbReference type="Pfam" id="PF17868">
    <property type="entry name" value="AAA_lid_8"/>
    <property type="match status" value="1"/>
</dbReference>
<comment type="caution">
    <text evidence="2">The sequence shown here is derived from an EMBL/GenBank/DDBJ whole genome shotgun (WGS) entry which is preliminary data.</text>
</comment>
<gene>
    <name evidence="2" type="primary">ravA_3</name>
    <name evidence="2" type="ORF">ENSA5_49360</name>
</gene>
<dbReference type="InterPro" id="IPR041538">
    <property type="entry name" value="RavA-like_AAA_lid"/>
</dbReference>
<feature type="domain" description="AAA+ ATPase" evidence="1">
    <location>
        <begin position="65"/>
        <end position="202"/>
    </location>
</feature>
<dbReference type="RefSeq" id="WP_258183007.1">
    <property type="nucleotide sequence ID" value="NZ_PVNK01000211.1"/>
</dbReference>
<dbReference type="InterPro" id="IPR045427">
    <property type="entry name" value="MoxR"/>
</dbReference>
<dbReference type="GO" id="GO:0016787">
    <property type="term" value="F:hydrolase activity"/>
    <property type="evidence" value="ECO:0007669"/>
    <property type="project" value="UniProtKB-KW"/>
</dbReference>